<feature type="domain" description="Di19 C-terminal" evidence="3">
    <location>
        <begin position="117"/>
        <end position="227"/>
    </location>
</feature>
<feature type="domain" description="Di19 zinc-binding" evidence="2">
    <location>
        <begin position="45"/>
        <end position="97"/>
    </location>
</feature>
<dbReference type="Pfam" id="PF05605">
    <property type="entry name" value="zf-Di19"/>
    <property type="match status" value="1"/>
</dbReference>
<proteinExistence type="inferred from homology"/>
<accession>A0A6V7Q879</accession>
<sequence>MDSDLWISRLAAAKRHYSLLLQNQNRQLDRLGFNDLEVEEEIRGDFSCPYCYDDHDFMSLCAHLEEEHSLESKLAPCPICSVKVQRDMLNHITLQHGHLFKRRHRLRRVAVPSTQSLSLLGRDLREAHLQVLLGSGGYRSGYTTNASTAVADSLLSSVALNFPTLDPEETVKSFLPAVEDACFKKATPARNWKLSLDSSLSHEEREERRRRATVRASFAQYLLVSTLFGD</sequence>
<evidence type="ECO:0000256" key="1">
    <source>
        <dbReference type="ARBA" id="ARBA00007109"/>
    </source>
</evidence>
<dbReference type="EMBL" id="LR862133">
    <property type="protein sequence ID" value="CAD1839230.1"/>
    <property type="molecule type" value="Genomic_DNA"/>
</dbReference>
<organism evidence="4">
    <name type="scientific">Ananas comosus var. bracteatus</name>
    <name type="common">red pineapple</name>
    <dbReference type="NCBI Taxonomy" id="296719"/>
    <lineage>
        <taxon>Eukaryota</taxon>
        <taxon>Viridiplantae</taxon>
        <taxon>Streptophyta</taxon>
        <taxon>Embryophyta</taxon>
        <taxon>Tracheophyta</taxon>
        <taxon>Spermatophyta</taxon>
        <taxon>Magnoliopsida</taxon>
        <taxon>Liliopsida</taxon>
        <taxon>Poales</taxon>
        <taxon>Bromeliaceae</taxon>
        <taxon>Bromelioideae</taxon>
        <taxon>Ananas</taxon>
    </lineage>
</organism>
<evidence type="ECO:0000259" key="3">
    <source>
        <dbReference type="Pfam" id="PF14571"/>
    </source>
</evidence>
<dbReference type="InterPro" id="IPR008598">
    <property type="entry name" value="Di19_Zn-bd"/>
</dbReference>
<evidence type="ECO:0000313" key="4">
    <source>
        <dbReference type="EMBL" id="CAD1839230.1"/>
    </source>
</evidence>
<evidence type="ECO:0008006" key="5">
    <source>
        <dbReference type="Google" id="ProtNLM"/>
    </source>
</evidence>
<gene>
    <name evidence="4" type="ORF">CB5_LOCUS22441</name>
</gene>
<dbReference type="Pfam" id="PF14571">
    <property type="entry name" value="Di19_C"/>
    <property type="match status" value="1"/>
</dbReference>
<reference evidence="4" key="1">
    <citation type="submission" date="2020-07" db="EMBL/GenBank/DDBJ databases">
        <authorList>
            <person name="Lin J."/>
        </authorList>
    </citation>
    <scope>NUCLEOTIDE SEQUENCE</scope>
</reference>
<evidence type="ECO:0000259" key="2">
    <source>
        <dbReference type="Pfam" id="PF05605"/>
    </source>
</evidence>
<name>A0A6V7Q879_ANACO</name>
<dbReference type="PANTHER" id="PTHR31875:SF31">
    <property type="entry name" value="PROTEIN DEHYDRATION-INDUCED 19 HOMOLOG 4"/>
    <property type="match status" value="1"/>
</dbReference>
<dbReference type="InterPro" id="IPR027935">
    <property type="entry name" value="Di19_C"/>
</dbReference>
<protein>
    <recommendedName>
        <fullName evidence="5">Protein DEHYDRATION-INDUCED 19 homolog 4-like</fullName>
    </recommendedName>
</protein>
<dbReference type="PANTHER" id="PTHR31875">
    <property type="entry name" value="PROTEIN DEHYDRATION-INDUCED 19"/>
    <property type="match status" value="1"/>
</dbReference>
<dbReference type="InterPro" id="IPR033347">
    <property type="entry name" value="Di19"/>
</dbReference>
<dbReference type="AlphaFoldDB" id="A0A6V7Q879"/>
<comment type="similarity">
    <text evidence="1">Belongs to the Di19 family.</text>
</comment>